<dbReference type="Gene3D" id="3.30.750.24">
    <property type="entry name" value="STAS domain"/>
    <property type="match status" value="1"/>
</dbReference>
<evidence type="ECO:0000259" key="1">
    <source>
        <dbReference type="PROSITE" id="PS50801"/>
    </source>
</evidence>
<protein>
    <submittedName>
        <fullName evidence="2">STAS domain-containing protein</fullName>
    </submittedName>
</protein>
<dbReference type="RefSeq" id="WP_265895826.1">
    <property type="nucleotide sequence ID" value="NZ_JAPIVE010000001.1"/>
</dbReference>
<gene>
    <name evidence="2" type="ORF">OQ287_05945</name>
</gene>
<dbReference type="AlphaFoldDB" id="A0AA42CXE0"/>
<proteinExistence type="predicted"/>
<keyword evidence="3" id="KW-1185">Reference proteome</keyword>
<dbReference type="SUPFAM" id="SSF52091">
    <property type="entry name" value="SpoIIaa-like"/>
    <property type="match status" value="1"/>
</dbReference>
<dbReference type="PROSITE" id="PS50801">
    <property type="entry name" value="STAS"/>
    <property type="match status" value="1"/>
</dbReference>
<evidence type="ECO:0000313" key="2">
    <source>
        <dbReference type="EMBL" id="MCX2523775.1"/>
    </source>
</evidence>
<sequence length="108" mass="11341">MAESLFSRDGIELTAGDGRLCIAGAPDFDHAADLRNEGVEYLKTLEQGSRLTLDAEGVTNASSATLSVLLEWLRTANAASLEVAGVMLSPTLRGLATVTALDEVFDSV</sequence>
<dbReference type="Proteomes" id="UP001165678">
    <property type="component" value="Unassembled WGS sequence"/>
</dbReference>
<feature type="domain" description="STAS" evidence="1">
    <location>
        <begin position="22"/>
        <end position="108"/>
    </location>
</feature>
<name>A0AA42CXE0_9GAMM</name>
<dbReference type="EMBL" id="JAPIVE010000001">
    <property type="protein sequence ID" value="MCX2523775.1"/>
    <property type="molecule type" value="Genomic_DNA"/>
</dbReference>
<reference evidence="2" key="1">
    <citation type="submission" date="2022-11" db="EMBL/GenBank/DDBJ databases">
        <title>Larsenimonas rhizosphaerae sp. nov., isolated from a tidal mudflat.</title>
        <authorList>
            <person name="Lee S.D."/>
            <person name="Kim I.S."/>
        </authorList>
    </citation>
    <scope>NUCLEOTIDE SEQUENCE</scope>
    <source>
        <strain evidence="2">GH2-1</strain>
    </source>
</reference>
<comment type="caution">
    <text evidence="2">The sequence shown here is derived from an EMBL/GenBank/DDBJ whole genome shotgun (WGS) entry which is preliminary data.</text>
</comment>
<evidence type="ECO:0000313" key="3">
    <source>
        <dbReference type="Proteomes" id="UP001165678"/>
    </source>
</evidence>
<dbReference type="InterPro" id="IPR036513">
    <property type="entry name" value="STAS_dom_sf"/>
</dbReference>
<accession>A0AA42CXE0</accession>
<organism evidence="2 3">
    <name type="scientific">Larsenimonas rhizosphaerae</name>
    <dbReference type="NCBI Taxonomy" id="2944682"/>
    <lineage>
        <taxon>Bacteria</taxon>
        <taxon>Pseudomonadati</taxon>
        <taxon>Pseudomonadota</taxon>
        <taxon>Gammaproteobacteria</taxon>
        <taxon>Oceanospirillales</taxon>
        <taxon>Halomonadaceae</taxon>
        <taxon>Larsenimonas</taxon>
    </lineage>
</organism>
<dbReference type="InterPro" id="IPR002645">
    <property type="entry name" value="STAS_dom"/>
</dbReference>
<dbReference type="Pfam" id="PF13466">
    <property type="entry name" value="STAS_2"/>
    <property type="match status" value="1"/>
</dbReference>
<dbReference type="InterPro" id="IPR058548">
    <property type="entry name" value="MlaB-like_STAS"/>
</dbReference>